<protein>
    <submittedName>
        <fullName evidence="3">Enoyl-CoA hydratase/carnithine racemase</fullName>
        <ecNumber evidence="3">4.2.1.17</ecNumber>
    </submittedName>
</protein>
<dbReference type="PANTHER" id="PTHR11941:SF54">
    <property type="entry name" value="ENOYL-COA HYDRATASE, MITOCHONDRIAL"/>
    <property type="match status" value="1"/>
</dbReference>
<accession>Q0KFG9</accession>
<dbReference type="KEGG" id="reh:H16_A0100"/>
<dbReference type="HOGENOM" id="CLU_009834_7_6_4"/>
<gene>
    <name evidence="3" type="ordered locus">H16_A0100</name>
</gene>
<evidence type="ECO:0000313" key="4">
    <source>
        <dbReference type="Proteomes" id="UP000008210"/>
    </source>
</evidence>
<dbReference type="GO" id="GO:0006635">
    <property type="term" value="P:fatty acid beta-oxidation"/>
    <property type="evidence" value="ECO:0007669"/>
    <property type="project" value="TreeGrafter"/>
</dbReference>
<dbReference type="PANTHER" id="PTHR11941">
    <property type="entry name" value="ENOYL-COA HYDRATASE-RELATED"/>
    <property type="match status" value="1"/>
</dbReference>
<dbReference type="SUPFAM" id="SSF52096">
    <property type="entry name" value="ClpP/crotonase"/>
    <property type="match status" value="1"/>
</dbReference>
<dbReference type="InterPro" id="IPR001753">
    <property type="entry name" value="Enoyl-CoA_hydra/iso"/>
</dbReference>
<dbReference type="EMBL" id="AM260479">
    <property type="protein sequence ID" value="CAJ91252.1"/>
    <property type="molecule type" value="Genomic_DNA"/>
</dbReference>
<organism evidence="3 4">
    <name type="scientific">Cupriavidus necator (strain ATCC 17699 / DSM 428 / KCTC 22496 / NCIMB 10442 / H16 / Stanier 337)</name>
    <name type="common">Ralstonia eutropha</name>
    <dbReference type="NCBI Taxonomy" id="381666"/>
    <lineage>
        <taxon>Bacteria</taxon>
        <taxon>Pseudomonadati</taxon>
        <taxon>Pseudomonadota</taxon>
        <taxon>Betaproteobacteria</taxon>
        <taxon>Burkholderiales</taxon>
        <taxon>Burkholderiaceae</taxon>
        <taxon>Cupriavidus</taxon>
    </lineage>
</organism>
<dbReference type="EC" id="4.2.1.17" evidence="3"/>
<dbReference type="Pfam" id="PF00378">
    <property type="entry name" value="ECH_1"/>
    <property type="match status" value="1"/>
</dbReference>
<evidence type="ECO:0000256" key="2">
    <source>
        <dbReference type="RuleBase" id="RU003707"/>
    </source>
</evidence>
<sequence length="260" mass="28185">MESMSSIRYAVRDQVAEIQLDSLPVNALNEAMIDDLIGALRRAAEDDSVRAVILGSAIPRRFCAGLRLDAVQQSSPSQLYALVEKLYVGLCEAQFQLKKPSIAAVEGAARGGGMTLAISCDMIVAAEDATFGYPEIDVGMIPAIHYTHLPRIVGRHRAFDLLFTGRAFDADEAWRLGLVSRVVPQPDVMREARALAQSFCEKSPTIVRMGRAAFLRANDSDYRRGVAGAVESFGNIAVTDDAKEGVAAFVEKRKPAWSPG</sequence>
<evidence type="ECO:0000313" key="3">
    <source>
        <dbReference type="EMBL" id="CAJ91252.1"/>
    </source>
</evidence>
<dbReference type="CDD" id="cd06558">
    <property type="entry name" value="crotonase-like"/>
    <property type="match status" value="1"/>
</dbReference>
<dbReference type="eggNOG" id="COG1024">
    <property type="taxonomic scope" value="Bacteria"/>
</dbReference>
<comment type="similarity">
    <text evidence="1 2">Belongs to the enoyl-CoA hydratase/isomerase family.</text>
</comment>
<dbReference type="Gene3D" id="3.90.226.10">
    <property type="entry name" value="2-enoyl-CoA Hydratase, Chain A, domain 1"/>
    <property type="match status" value="1"/>
</dbReference>
<dbReference type="InterPro" id="IPR029045">
    <property type="entry name" value="ClpP/crotonase-like_dom_sf"/>
</dbReference>
<dbReference type="GO" id="GO:0004300">
    <property type="term" value="F:enoyl-CoA hydratase activity"/>
    <property type="evidence" value="ECO:0007669"/>
    <property type="project" value="UniProtKB-EC"/>
</dbReference>
<evidence type="ECO:0000256" key="1">
    <source>
        <dbReference type="ARBA" id="ARBA00005254"/>
    </source>
</evidence>
<dbReference type="Proteomes" id="UP000008210">
    <property type="component" value="Chromosome 1"/>
</dbReference>
<dbReference type="InterPro" id="IPR018376">
    <property type="entry name" value="Enoyl-CoA_hyd/isom_CS"/>
</dbReference>
<dbReference type="AlphaFoldDB" id="Q0KFG9"/>
<keyword evidence="4" id="KW-1185">Reference proteome</keyword>
<reference evidence="3 4" key="1">
    <citation type="journal article" date="2006" name="Nat. Biotechnol.">
        <title>Genome sequence of the bioplastic-producing 'Knallgas' bacterium Ralstonia eutropha H16.</title>
        <authorList>
            <person name="Pohlmann A."/>
            <person name="Fricke W.F."/>
            <person name="Reinecke F."/>
            <person name="Kusian B."/>
            <person name="Liesegang H."/>
            <person name="Cramm R."/>
            <person name="Eitinger T."/>
            <person name="Ewering C."/>
            <person name="Potter M."/>
            <person name="Schwartz E."/>
            <person name="Strittmatter A."/>
            <person name="Voss I."/>
            <person name="Gottschalk G."/>
            <person name="Steinbuechel A."/>
            <person name="Friedrich B."/>
            <person name="Bowien B."/>
        </authorList>
    </citation>
    <scope>NUCLEOTIDE SEQUENCE [LARGE SCALE GENOMIC DNA]</scope>
    <source>
        <strain evidence="4">ATCC 17699 / DSM 428 / KCTC 22496 / NCIMB 10442 / H16 / Stanier 337</strain>
    </source>
</reference>
<proteinExistence type="inferred from homology"/>
<name>Q0KFG9_CUPNH</name>
<dbReference type="PROSITE" id="PS00166">
    <property type="entry name" value="ENOYL_COA_HYDRATASE"/>
    <property type="match status" value="1"/>
</dbReference>
<dbReference type="STRING" id="381666.H16_A0100"/>
<keyword evidence="3" id="KW-0456">Lyase</keyword>